<gene>
    <name evidence="2" type="ORF">SDC9_126133</name>
</gene>
<dbReference type="InterPro" id="IPR036397">
    <property type="entry name" value="RNaseH_sf"/>
</dbReference>
<name>A0A645CQV8_9ZZZZ</name>
<dbReference type="InterPro" id="IPR048020">
    <property type="entry name" value="Transpos_IS3"/>
</dbReference>
<comment type="caution">
    <text evidence="2">The sequence shown here is derived from an EMBL/GenBank/DDBJ whole genome shotgun (WGS) entry which is preliminary data.</text>
</comment>
<dbReference type="PANTHER" id="PTHR46889:SF5">
    <property type="entry name" value="INTEGRASE PROTEIN"/>
    <property type="match status" value="1"/>
</dbReference>
<evidence type="ECO:0000259" key="1">
    <source>
        <dbReference type="PROSITE" id="PS50994"/>
    </source>
</evidence>
<protein>
    <submittedName>
        <fullName evidence="2">IS3 family transposase ISElsp1</fullName>
    </submittedName>
</protein>
<dbReference type="PANTHER" id="PTHR46889">
    <property type="entry name" value="TRANSPOSASE INSF FOR INSERTION SEQUENCE IS3B-RELATED"/>
    <property type="match status" value="1"/>
</dbReference>
<accession>A0A645CQV8</accession>
<proteinExistence type="predicted"/>
<dbReference type="PROSITE" id="PS50994">
    <property type="entry name" value="INTEGRASE"/>
    <property type="match status" value="1"/>
</dbReference>
<dbReference type="EMBL" id="VSSQ01029113">
    <property type="protein sequence ID" value="MPM79102.1"/>
    <property type="molecule type" value="Genomic_DNA"/>
</dbReference>
<feature type="domain" description="Integrase catalytic" evidence="1">
    <location>
        <begin position="75"/>
        <end position="242"/>
    </location>
</feature>
<evidence type="ECO:0000313" key="2">
    <source>
        <dbReference type="EMBL" id="MPM79102.1"/>
    </source>
</evidence>
<dbReference type="NCBIfam" id="NF033516">
    <property type="entry name" value="transpos_IS3"/>
    <property type="match status" value="1"/>
</dbReference>
<dbReference type="GO" id="GO:0015074">
    <property type="term" value="P:DNA integration"/>
    <property type="evidence" value="ECO:0007669"/>
    <property type="project" value="InterPro"/>
</dbReference>
<dbReference type="AlphaFoldDB" id="A0A645CQV8"/>
<reference evidence="2" key="1">
    <citation type="submission" date="2019-08" db="EMBL/GenBank/DDBJ databases">
        <authorList>
            <person name="Kucharzyk K."/>
            <person name="Murdoch R.W."/>
            <person name="Higgins S."/>
            <person name="Loffler F."/>
        </authorList>
    </citation>
    <scope>NUCLEOTIDE SEQUENCE</scope>
</reference>
<organism evidence="2">
    <name type="scientific">bioreactor metagenome</name>
    <dbReference type="NCBI Taxonomy" id="1076179"/>
    <lineage>
        <taxon>unclassified sequences</taxon>
        <taxon>metagenomes</taxon>
        <taxon>ecological metagenomes</taxon>
    </lineage>
</organism>
<dbReference type="GO" id="GO:0003676">
    <property type="term" value="F:nucleic acid binding"/>
    <property type="evidence" value="ECO:0007669"/>
    <property type="project" value="InterPro"/>
</dbReference>
<dbReference type="InterPro" id="IPR001584">
    <property type="entry name" value="Integrase_cat-core"/>
</dbReference>
<dbReference type="InterPro" id="IPR050900">
    <property type="entry name" value="Transposase_IS3/IS150/IS904"/>
</dbReference>
<sequence length="263" mass="30177">MILEYVRKLRKDMPRTGGRKIHLSLQEELPEDLQIGRDALFDLLRKHGYLIRNRRRGTKTTDSKHRFRTYPNLIKEFVPDGSNQLWVSDITYLSVGYRSFYYLSLITDAYSRKIVGVHLSESLSTEGPLKALKMAMETLPEEAGGLIHHSDRGIQYCSTQYVSALQERGIQISMTENGDPLENAIAERVNGILKEEWLNSMTYSGIKDARAKVSEVVTLYNTKRKHSSIAMLTPDQAHLKTGGLARCWRSYYKKEANRKDAYV</sequence>
<dbReference type="SUPFAM" id="SSF53098">
    <property type="entry name" value="Ribonuclease H-like"/>
    <property type="match status" value="1"/>
</dbReference>
<dbReference type="Pfam" id="PF00665">
    <property type="entry name" value="rve"/>
    <property type="match status" value="1"/>
</dbReference>
<dbReference type="Gene3D" id="3.30.420.10">
    <property type="entry name" value="Ribonuclease H-like superfamily/Ribonuclease H"/>
    <property type="match status" value="1"/>
</dbReference>
<dbReference type="InterPro" id="IPR012337">
    <property type="entry name" value="RNaseH-like_sf"/>
</dbReference>